<dbReference type="InterPro" id="IPR051271">
    <property type="entry name" value="2C-system_Tx_regulators"/>
</dbReference>
<dbReference type="Pfam" id="PF04397">
    <property type="entry name" value="LytTR"/>
    <property type="match status" value="1"/>
</dbReference>
<feature type="domain" description="Response regulatory" evidence="2">
    <location>
        <begin position="5"/>
        <end position="116"/>
    </location>
</feature>
<dbReference type="PROSITE" id="PS50110">
    <property type="entry name" value="RESPONSE_REGULATORY"/>
    <property type="match status" value="1"/>
</dbReference>
<dbReference type="InterPro" id="IPR011006">
    <property type="entry name" value="CheY-like_superfamily"/>
</dbReference>
<dbReference type="InterPro" id="IPR001789">
    <property type="entry name" value="Sig_transdc_resp-reg_receiver"/>
</dbReference>
<name>A0A1S1Z1M8_FLAPC</name>
<dbReference type="Proteomes" id="UP000179797">
    <property type="component" value="Unassembled WGS sequence"/>
</dbReference>
<dbReference type="Gene3D" id="2.40.50.1020">
    <property type="entry name" value="LytTr DNA-binding domain"/>
    <property type="match status" value="1"/>
</dbReference>
<feature type="domain" description="HTH LytTR-type" evidence="3">
    <location>
        <begin position="134"/>
        <end position="232"/>
    </location>
</feature>
<dbReference type="SMART" id="SM00448">
    <property type="entry name" value="REC"/>
    <property type="match status" value="1"/>
</dbReference>
<dbReference type="RefSeq" id="WP_044225748.1">
    <property type="nucleotide sequence ID" value="NZ_JRYR02000001.1"/>
</dbReference>
<dbReference type="AlphaFoldDB" id="A0A1S1Z1M8"/>
<dbReference type="SUPFAM" id="SSF52172">
    <property type="entry name" value="CheY-like"/>
    <property type="match status" value="1"/>
</dbReference>
<dbReference type="GO" id="GO:0000156">
    <property type="term" value="F:phosphorelay response regulator activity"/>
    <property type="evidence" value="ECO:0007669"/>
    <property type="project" value="TreeGrafter"/>
</dbReference>
<dbReference type="PROSITE" id="PS50930">
    <property type="entry name" value="HTH_LYTTR"/>
    <property type="match status" value="1"/>
</dbReference>
<keyword evidence="5" id="KW-1185">Reference proteome</keyword>
<organism evidence="4 5">
    <name type="scientific">Flammeovirga pacifica</name>
    <dbReference type="NCBI Taxonomy" id="915059"/>
    <lineage>
        <taxon>Bacteria</taxon>
        <taxon>Pseudomonadati</taxon>
        <taxon>Bacteroidota</taxon>
        <taxon>Cytophagia</taxon>
        <taxon>Cytophagales</taxon>
        <taxon>Flammeovirgaceae</taxon>
        <taxon>Flammeovirga</taxon>
    </lineage>
</organism>
<accession>A0A1S1Z1M8</accession>
<feature type="modified residue" description="4-aspartylphosphate" evidence="1">
    <location>
        <position position="56"/>
    </location>
</feature>
<dbReference type="SMART" id="SM00850">
    <property type="entry name" value="LytTR"/>
    <property type="match status" value="1"/>
</dbReference>
<dbReference type="InterPro" id="IPR007492">
    <property type="entry name" value="LytTR_DNA-bd_dom"/>
</dbReference>
<sequence>MSNYKVLIIDDEPIARRIIKNFLSQVEGYEVLAEAADAKAGFTEVMKNDIDLLFLDIEMPEISGLNFLRSLAHPPKVIIISAYREYAVEGFELNVIDYLLKPVAIDRFKLALEKFESSLETSSKGIEQLKNDYLFIRSDRKHYKINYNQVTYIESQSDYLIIHGEKEETWKTKDTIKHIEEKLPPQFLRIHRSYIVNMDHVTALNRELVEIKKEMLPVSKSFREEVIKIFEKGS</sequence>
<dbReference type="Gene3D" id="3.40.50.2300">
    <property type="match status" value="1"/>
</dbReference>
<dbReference type="STRING" id="915059.NH26_12930"/>
<evidence type="ECO:0000313" key="5">
    <source>
        <dbReference type="Proteomes" id="UP000179797"/>
    </source>
</evidence>
<dbReference type="PANTHER" id="PTHR45526:SF1">
    <property type="entry name" value="TRANSCRIPTIONAL REGULATORY PROTEIN DCUR-RELATED"/>
    <property type="match status" value="1"/>
</dbReference>
<evidence type="ECO:0000259" key="3">
    <source>
        <dbReference type="PROSITE" id="PS50930"/>
    </source>
</evidence>
<evidence type="ECO:0000256" key="1">
    <source>
        <dbReference type="PROSITE-ProRule" id="PRU00169"/>
    </source>
</evidence>
<dbReference type="Pfam" id="PF00072">
    <property type="entry name" value="Response_reg"/>
    <property type="match status" value="1"/>
</dbReference>
<dbReference type="OrthoDB" id="1646880at2"/>
<evidence type="ECO:0000259" key="2">
    <source>
        <dbReference type="PROSITE" id="PS50110"/>
    </source>
</evidence>
<comment type="caution">
    <text evidence="4">The sequence shown here is derived from an EMBL/GenBank/DDBJ whole genome shotgun (WGS) entry which is preliminary data.</text>
</comment>
<gene>
    <name evidence="4" type="ORF">NH26_12930</name>
</gene>
<reference evidence="4 5" key="1">
    <citation type="journal article" date="2012" name="Int. J. Syst. Evol. Microbiol.">
        <title>Flammeovirga pacifica sp. nov., isolated from deep-sea sediment.</title>
        <authorList>
            <person name="Xu H."/>
            <person name="Fu Y."/>
            <person name="Yang N."/>
            <person name="Ding Z."/>
            <person name="Lai Q."/>
            <person name="Zeng R."/>
        </authorList>
    </citation>
    <scope>NUCLEOTIDE SEQUENCE [LARGE SCALE GENOMIC DNA]</scope>
    <source>
        <strain evidence="5">DSM 24597 / LMG 26175 / WPAGA1</strain>
    </source>
</reference>
<evidence type="ECO:0008006" key="6">
    <source>
        <dbReference type="Google" id="ProtNLM"/>
    </source>
</evidence>
<keyword evidence="1" id="KW-0597">Phosphoprotein</keyword>
<proteinExistence type="predicted"/>
<evidence type="ECO:0000313" key="4">
    <source>
        <dbReference type="EMBL" id="OHX67178.1"/>
    </source>
</evidence>
<protein>
    <recommendedName>
        <fullName evidence="6">DNA-binding response regulator</fullName>
    </recommendedName>
</protein>
<dbReference type="GO" id="GO:0003677">
    <property type="term" value="F:DNA binding"/>
    <property type="evidence" value="ECO:0007669"/>
    <property type="project" value="InterPro"/>
</dbReference>
<dbReference type="PANTHER" id="PTHR45526">
    <property type="entry name" value="TRANSCRIPTIONAL REGULATORY PROTEIN DPIA"/>
    <property type="match status" value="1"/>
</dbReference>
<dbReference type="EMBL" id="JRYR02000001">
    <property type="protein sequence ID" value="OHX67178.1"/>
    <property type="molecule type" value="Genomic_DNA"/>
</dbReference>